<keyword evidence="1" id="KW-1133">Transmembrane helix</keyword>
<organism evidence="3 4">
    <name type="scientific">Clonorchis sinensis</name>
    <name type="common">Chinese liver fluke</name>
    <dbReference type="NCBI Taxonomy" id="79923"/>
    <lineage>
        <taxon>Eukaryota</taxon>
        <taxon>Metazoa</taxon>
        <taxon>Spiralia</taxon>
        <taxon>Lophotrochozoa</taxon>
        <taxon>Platyhelminthes</taxon>
        <taxon>Trematoda</taxon>
        <taxon>Digenea</taxon>
        <taxon>Opisthorchiida</taxon>
        <taxon>Opisthorchiata</taxon>
        <taxon>Opisthorchiidae</taxon>
        <taxon>Clonorchis</taxon>
    </lineage>
</organism>
<keyword evidence="1" id="KW-0812">Transmembrane</keyword>
<dbReference type="AlphaFoldDB" id="G7YI94"/>
<dbReference type="EMBL" id="DF143334">
    <property type="protein sequence ID" value="GAA52677.1"/>
    <property type="molecule type" value="Genomic_DNA"/>
</dbReference>
<accession>G7YI94</accession>
<feature type="transmembrane region" description="Helical" evidence="1">
    <location>
        <begin position="80"/>
        <end position="104"/>
    </location>
</feature>
<keyword evidence="4" id="KW-1185">Reference proteome</keyword>
<keyword evidence="2" id="KW-0732">Signal</keyword>
<feature type="chain" id="PRO_5003506400" evidence="2">
    <location>
        <begin position="18"/>
        <end position="392"/>
    </location>
</feature>
<reference key="2">
    <citation type="submission" date="2011-10" db="EMBL/GenBank/DDBJ databases">
        <title>The genome and transcriptome sequence of Clonorchis sinensis provide insights into the carcinogenic liver fluke.</title>
        <authorList>
            <person name="Wang X."/>
            <person name="Huang Y."/>
            <person name="Chen W."/>
            <person name="Liu H."/>
            <person name="Guo L."/>
            <person name="Chen Y."/>
            <person name="Luo F."/>
            <person name="Zhou W."/>
            <person name="Sun J."/>
            <person name="Mao Q."/>
            <person name="Liang P."/>
            <person name="Zhou C."/>
            <person name="Tian Y."/>
            <person name="Men J."/>
            <person name="Lv X."/>
            <person name="Huang L."/>
            <person name="Zhou J."/>
            <person name="Hu Y."/>
            <person name="Li R."/>
            <person name="Zhang F."/>
            <person name="Lei H."/>
            <person name="Li X."/>
            <person name="Hu X."/>
            <person name="Liang C."/>
            <person name="Xu J."/>
            <person name="Wu Z."/>
            <person name="Yu X."/>
        </authorList>
    </citation>
    <scope>NUCLEOTIDE SEQUENCE</scope>
    <source>
        <strain>Henan</strain>
    </source>
</reference>
<dbReference type="Proteomes" id="UP000008909">
    <property type="component" value="Unassembled WGS sequence"/>
</dbReference>
<name>G7YI94_CLOSI</name>
<keyword evidence="1" id="KW-0472">Membrane</keyword>
<evidence type="ECO:0000256" key="1">
    <source>
        <dbReference type="SAM" id="Phobius"/>
    </source>
</evidence>
<evidence type="ECO:0000313" key="3">
    <source>
        <dbReference type="EMBL" id="GAA52677.1"/>
    </source>
</evidence>
<feature type="transmembrane region" description="Helical" evidence="1">
    <location>
        <begin position="140"/>
        <end position="164"/>
    </location>
</feature>
<evidence type="ECO:0000256" key="2">
    <source>
        <dbReference type="SAM" id="SignalP"/>
    </source>
</evidence>
<gene>
    <name evidence="3" type="ORF">CLF_108602</name>
</gene>
<proteinExistence type="predicted"/>
<evidence type="ECO:0000313" key="4">
    <source>
        <dbReference type="Proteomes" id="UP000008909"/>
    </source>
</evidence>
<feature type="signal peptide" evidence="2">
    <location>
        <begin position="1"/>
        <end position="17"/>
    </location>
</feature>
<feature type="transmembrane region" description="Helical" evidence="1">
    <location>
        <begin position="110"/>
        <end position="133"/>
    </location>
</feature>
<sequence>MWAVFLAVSGMVAPIRSDRNGYFGCGRISCRTCDCDLCFMWFVCDEFSVDWMLYFGSSTERDLAGFRAFSMCDDISTRLLCVRVCLSMYSALACEVIMMCVLDFHRLMNLLVAVFFSATVITVDCGLYWLCVVCLRGDDILVLALFAFLSSGFFGVEFPVALLLCSGRHSVVPLANSRYGYVRVYTFEDAGGSGILELRLMLLGLTTDLYAPLFCFNFNASNNVFNHGSRYGVTVVHKDPSFSPMGLLKQAVCYLYNVVVGWTPLPEYAKCIYMTSRGDSANPFAVHDENGPEDITGIDAKMYSGIWISSNMFFSLHYEKSAPKAFAVIRMIWRTFPRITRMTFRTLYRTFGRPLLEYANNVVYSRRNKEMLTVERVQRAVTKMVADPKSVD</sequence>
<reference evidence="3" key="1">
    <citation type="journal article" date="2011" name="Genome Biol.">
        <title>The draft genome of the carcinogenic human liver fluke Clonorchis sinensis.</title>
        <authorList>
            <person name="Wang X."/>
            <person name="Chen W."/>
            <person name="Huang Y."/>
            <person name="Sun J."/>
            <person name="Men J."/>
            <person name="Liu H."/>
            <person name="Luo F."/>
            <person name="Guo L."/>
            <person name="Lv X."/>
            <person name="Deng C."/>
            <person name="Zhou C."/>
            <person name="Fan Y."/>
            <person name="Li X."/>
            <person name="Huang L."/>
            <person name="Hu Y."/>
            <person name="Liang C."/>
            <person name="Hu X."/>
            <person name="Xu J."/>
            <person name="Yu X."/>
        </authorList>
    </citation>
    <scope>NUCLEOTIDE SEQUENCE [LARGE SCALE GENOMIC DNA]</scope>
    <source>
        <strain evidence="3">Henan</strain>
    </source>
</reference>
<protein>
    <submittedName>
        <fullName evidence="3">Uncharacterized protein</fullName>
    </submittedName>
</protein>